<reference evidence="1 2" key="1">
    <citation type="submission" date="2020-04" db="EMBL/GenBank/DDBJ databases">
        <authorList>
            <person name="Wallbank WR R."/>
            <person name="Pardo Diaz C."/>
            <person name="Kozak K."/>
            <person name="Martin S."/>
            <person name="Jiggins C."/>
            <person name="Moest M."/>
            <person name="Warren A I."/>
            <person name="Byers J.R.P. K."/>
            <person name="Montejo-Kovacevich G."/>
            <person name="Yen C E."/>
        </authorList>
    </citation>
    <scope>NUCLEOTIDE SEQUENCE [LARGE SCALE GENOMIC DNA]</scope>
</reference>
<dbReference type="Proteomes" id="UP000494256">
    <property type="component" value="Unassembled WGS sequence"/>
</dbReference>
<gene>
    <name evidence="1" type="ORF">APLA_LOCUS12855</name>
</gene>
<evidence type="ECO:0000313" key="1">
    <source>
        <dbReference type="EMBL" id="CAB3249401.1"/>
    </source>
</evidence>
<proteinExistence type="predicted"/>
<dbReference type="OrthoDB" id="190835at2759"/>
<dbReference type="EMBL" id="CADEBD010000344">
    <property type="protein sequence ID" value="CAB3249401.1"/>
    <property type="molecule type" value="Genomic_DNA"/>
</dbReference>
<sequence length="125" mass="13843">MYMFNHTVNSRILFPMIDNAEFSADTLLDLGQQMLMNSDGFGGCPLRLACWATQKHIADPRAILSQIINNKLLSAMVNSSSVEDAMISGLHGRSCSTYSPCPLQEHHVPLLMNNLAMLTNTPDIY</sequence>
<evidence type="ECO:0000313" key="2">
    <source>
        <dbReference type="Proteomes" id="UP000494256"/>
    </source>
</evidence>
<accession>A0A8S1AWH3</accession>
<dbReference type="AlphaFoldDB" id="A0A8S1AWH3"/>
<name>A0A8S1AWH3_ARCPL</name>
<organism evidence="1 2">
    <name type="scientific">Arctia plantaginis</name>
    <name type="common">Wood tiger moth</name>
    <name type="synonym">Phalaena plantaginis</name>
    <dbReference type="NCBI Taxonomy" id="874455"/>
    <lineage>
        <taxon>Eukaryota</taxon>
        <taxon>Metazoa</taxon>
        <taxon>Ecdysozoa</taxon>
        <taxon>Arthropoda</taxon>
        <taxon>Hexapoda</taxon>
        <taxon>Insecta</taxon>
        <taxon>Pterygota</taxon>
        <taxon>Neoptera</taxon>
        <taxon>Endopterygota</taxon>
        <taxon>Lepidoptera</taxon>
        <taxon>Glossata</taxon>
        <taxon>Ditrysia</taxon>
        <taxon>Noctuoidea</taxon>
        <taxon>Erebidae</taxon>
        <taxon>Arctiinae</taxon>
        <taxon>Arctia</taxon>
    </lineage>
</organism>
<protein>
    <submittedName>
        <fullName evidence="1">Uncharacterized protein</fullName>
    </submittedName>
</protein>
<comment type="caution">
    <text evidence="1">The sequence shown here is derived from an EMBL/GenBank/DDBJ whole genome shotgun (WGS) entry which is preliminary data.</text>
</comment>